<evidence type="ECO:0000313" key="6">
    <source>
        <dbReference type="Proteomes" id="UP001165427"/>
    </source>
</evidence>
<dbReference type="CDD" id="cd12797">
    <property type="entry name" value="M23_peptidase"/>
    <property type="match status" value="1"/>
</dbReference>
<name>A0AA41R405_9BACT</name>
<dbReference type="FunFam" id="2.70.70.10:FF:000006">
    <property type="entry name" value="M23 family peptidase"/>
    <property type="match status" value="1"/>
</dbReference>
<gene>
    <name evidence="5" type="ORF">MRX98_19965</name>
</gene>
<dbReference type="Proteomes" id="UP001165427">
    <property type="component" value="Unassembled WGS sequence"/>
</dbReference>
<dbReference type="Pfam" id="PF01551">
    <property type="entry name" value="Peptidase_M23"/>
    <property type="match status" value="1"/>
</dbReference>
<evidence type="ECO:0000313" key="5">
    <source>
        <dbReference type="EMBL" id="MCJ8502862.1"/>
    </source>
</evidence>
<proteinExistence type="predicted"/>
<keyword evidence="1" id="KW-0732">Signal</keyword>
<reference evidence="5" key="1">
    <citation type="submission" date="2022-04" db="EMBL/GenBank/DDBJ databases">
        <title>Desulfatitalea alkaliphila sp. nov., a novel anaerobic sulfate-reducing bacterium isolated from terrestrial mud volcano, Taman Peninsula, Russia.</title>
        <authorList>
            <person name="Khomyakova M.A."/>
            <person name="Merkel A.Y."/>
            <person name="Slobodkin A.I."/>
        </authorList>
    </citation>
    <scope>NUCLEOTIDE SEQUENCE</scope>
    <source>
        <strain evidence="5">M08but</strain>
    </source>
</reference>
<dbReference type="InterPro" id="IPR011055">
    <property type="entry name" value="Dup_hybrid_motif"/>
</dbReference>
<keyword evidence="2" id="KW-0175">Coiled coil</keyword>
<dbReference type="RefSeq" id="WP_246914324.1">
    <property type="nucleotide sequence ID" value="NZ_JALJRB010000035.1"/>
</dbReference>
<feature type="coiled-coil region" evidence="2">
    <location>
        <begin position="56"/>
        <end position="93"/>
    </location>
</feature>
<evidence type="ECO:0000256" key="2">
    <source>
        <dbReference type="SAM" id="Coils"/>
    </source>
</evidence>
<keyword evidence="3" id="KW-0472">Membrane</keyword>
<sequence>MMRKHYTVLVIDDKGSPVRELFFAKRYVRLTLMLAFAAVIGLAAGIWHYTHLHHSVAELNRLHTQVTQKQTELENQRRQIQAFAENINGLKADLLALGDFEQKVRILANLEHKDDQASLISVGGSVPENLDPEIDLQEDHGRLMRAMHSQLNQVEQAAKVRQQSFADLLEGLKDKRSLLAATPSLRPAKGWVSSEFGYRVSPFTGRRELHRGMDIANHVGTPIIAPADGVVTHAEKQWLIGNMVTIDHGYGMVTRYGHIDKFLVKKGERVKRGQKIALMGNTGRSTGPHVHYEVRLNGVPVDPRKYMLD</sequence>
<organism evidence="5 6">
    <name type="scientific">Desulfatitalea alkaliphila</name>
    <dbReference type="NCBI Taxonomy" id="2929485"/>
    <lineage>
        <taxon>Bacteria</taxon>
        <taxon>Pseudomonadati</taxon>
        <taxon>Thermodesulfobacteriota</taxon>
        <taxon>Desulfobacteria</taxon>
        <taxon>Desulfobacterales</taxon>
        <taxon>Desulfosarcinaceae</taxon>
        <taxon>Desulfatitalea</taxon>
    </lineage>
</organism>
<evidence type="ECO:0000256" key="1">
    <source>
        <dbReference type="ARBA" id="ARBA00022729"/>
    </source>
</evidence>
<dbReference type="EMBL" id="JALJRB010000035">
    <property type="protein sequence ID" value="MCJ8502862.1"/>
    <property type="molecule type" value="Genomic_DNA"/>
</dbReference>
<accession>A0AA41R405</accession>
<keyword evidence="3" id="KW-0812">Transmembrane</keyword>
<keyword evidence="3" id="KW-1133">Transmembrane helix</keyword>
<dbReference type="Gene3D" id="2.70.70.10">
    <property type="entry name" value="Glucose Permease (Domain IIA)"/>
    <property type="match status" value="1"/>
</dbReference>
<dbReference type="PANTHER" id="PTHR21666">
    <property type="entry name" value="PEPTIDASE-RELATED"/>
    <property type="match status" value="1"/>
</dbReference>
<dbReference type="InterPro" id="IPR016047">
    <property type="entry name" value="M23ase_b-sheet_dom"/>
</dbReference>
<keyword evidence="6" id="KW-1185">Reference proteome</keyword>
<dbReference type="SUPFAM" id="SSF51261">
    <property type="entry name" value="Duplicated hybrid motif"/>
    <property type="match status" value="1"/>
</dbReference>
<dbReference type="PANTHER" id="PTHR21666:SF289">
    <property type="entry name" value="L-ALA--D-GLU ENDOPEPTIDASE"/>
    <property type="match status" value="1"/>
</dbReference>
<protein>
    <submittedName>
        <fullName evidence="5">M23 family metallopeptidase</fullName>
    </submittedName>
</protein>
<evidence type="ECO:0000256" key="3">
    <source>
        <dbReference type="SAM" id="Phobius"/>
    </source>
</evidence>
<feature type="domain" description="M23ase beta-sheet core" evidence="4">
    <location>
        <begin position="209"/>
        <end position="303"/>
    </location>
</feature>
<dbReference type="InterPro" id="IPR050570">
    <property type="entry name" value="Cell_wall_metabolism_enzyme"/>
</dbReference>
<dbReference type="GO" id="GO:0004222">
    <property type="term" value="F:metalloendopeptidase activity"/>
    <property type="evidence" value="ECO:0007669"/>
    <property type="project" value="TreeGrafter"/>
</dbReference>
<evidence type="ECO:0000259" key="4">
    <source>
        <dbReference type="Pfam" id="PF01551"/>
    </source>
</evidence>
<comment type="caution">
    <text evidence="5">The sequence shown here is derived from an EMBL/GenBank/DDBJ whole genome shotgun (WGS) entry which is preliminary data.</text>
</comment>
<dbReference type="AlphaFoldDB" id="A0AA41R405"/>
<feature type="transmembrane region" description="Helical" evidence="3">
    <location>
        <begin position="27"/>
        <end position="49"/>
    </location>
</feature>